<organism evidence="2 3">
    <name type="scientific">Potamilus streckersoni</name>
    <dbReference type="NCBI Taxonomy" id="2493646"/>
    <lineage>
        <taxon>Eukaryota</taxon>
        <taxon>Metazoa</taxon>
        <taxon>Spiralia</taxon>
        <taxon>Lophotrochozoa</taxon>
        <taxon>Mollusca</taxon>
        <taxon>Bivalvia</taxon>
        <taxon>Autobranchia</taxon>
        <taxon>Heteroconchia</taxon>
        <taxon>Palaeoheterodonta</taxon>
        <taxon>Unionida</taxon>
        <taxon>Unionoidea</taxon>
        <taxon>Unionidae</taxon>
        <taxon>Ambleminae</taxon>
        <taxon>Lampsilini</taxon>
        <taxon>Potamilus</taxon>
    </lineage>
</organism>
<name>A0AAE0W9P5_9BIVA</name>
<feature type="chain" id="PRO_5042167251" evidence="1">
    <location>
        <begin position="16"/>
        <end position="76"/>
    </location>
</feature>
<dbReference type="Proteomes" id="UP001195483">
    <property type="component" value="Unassembled WGS sequence"/>
</dbReference>
<proteinExistence type="predicted"/>
<reference evidence="2" key="2">
    <citation type="journal article" date="2021" name="Genome Biol. Evol.">
        <title>Developing a high-quality reference genome for a parasitic bivalve with doubly uniparental inheritance (Bivalvia: Unionida).</title>
        <authorList>
            <person name="Smith C.H."/>
        </authorList>
    </citation>
    <scope>NUCLEOTIDE SEQUENCE</scope>
    <source>
        <strain evidence="2">CHS0354</strain>
        <tissue evidence="2">Mantle</tissue>
    </source>
</reference>
<evidence type="ECO:0000313" key="2">
    <source>
        <dbReference type="EMBL" id="KAK3606239.1"/>
    </source>
</evidence>
<reference evidence="2" key="1">
    <citation type="journal article" date="2021" name="Genome Biol. Evol.">
        <title>A High-Quality Reference Genome for a Parasitic Bivalve with Doubly Uniparental Inheritance (Bivalvia: Unionida).</title>
        <authorList>
            <person name="Smith C.H."/>
        </authorList>
    </citation>
    <scope>NUCLEOTIDE SEQUENCE</scope>
    <source>
        <strain evidence="2">CHS0354</strain>
    </source>
</reference>
<feature type="signal peptide" evidence="1">
    <location>
        <begin position="1"/>
        <end position="15"/>
    </location>
</feature>
<accession>A0AAE0W9P5</accession>
<evidence type="ECO:0000313" key="3">
    <source>
        <dbReference type="Proteomes" id="UP001195483"/>
    </source>
</evidence>
<dbReference type="EMBL" id="JAEAOA010002216">
    <property type="protein sequence ID" value="KAK3606239.1"/>
    <property type="molecule type" value="Genomic_DNA"/>
</dbReference>
<reference evidence="2" key="3">
    <citation type="submission" date="2023-05" db="EMBL/GenBank/DDBJ databases">
        <authorList>
            <person name="Smith C.H."/>
        </authorList>
    </citation>
    <scope>NUCLEOTIDE SEQUENCE</scope>
    <source>
        <strain evidence="2">CHS0354</strain>
        <tissue evidence="2">Mantle</tissue>
    </source>
</reference>
<gene>
    <name evidence="2" type="ORF">CHS0354_037914</name>
</gene>
<keyword evidence="3" id="KW-1185">Reference proteome</keyword>
<dbReference type="AlphaFoldDB" id="A0AAE0W9P5"/>
<protein>
    <submittedName>
        <fullName evidence="2">Uncharacterized protein</fullName>
    </submittedName>
</protein>
<sequence>MWEILLGFLRLGALTTPFVYSGDQRMLLICNFYDDVNGGNHNPAQSKESQDFKKFVFPQTHWKDTLSMKLRKDIEF</sequence>
<keyword evidence="1" id="KW-0732">Signal</keyword>
<evidence type="ECO:0000256" key="1">
    <source>
        <dbReference type="SAM" id="SignalP"/>
    </source>
</evidence>
<comment type="caution">
    <text evidence="2">The sequence shown here is derived from an EMBL/GenBank/DDBJ whole genome shotgun (WGS) entry which is preliminary data.</text>
</comment>